<dbReference type="SUPFAM" id="SSF53092">
    <property type="entry name" value="Creatinase/prolidase N-terminal domain"/>
    <property type="match status" value="1"/>
</dbReference>
<comment type="caution">
    <text evidence="11">The sequence shown here is derived from an EMBL/GenBank/DDBJ whole genome shotgun (WGS) entry which is preliminary data.</text>
</comment>
<evidence type="ECO:0000313" key="12">
    <source>
        <dbReference type="Proteomes" id="UP000537126"/>
    </source>
</evidence>
<dbReference type="InterPro" id="IPR029149">
    <property type="entry name" value="Creatin/AminoP/Spt16_N"/>
</dbReference>
<accession>A0A846MRU6</accession>
<dbReference type="GO" id="GO:0006508">
    <property type="term" value="P:proteolysis"/>
    <property type="evidence" value="ECO:0007669"/>
    <property type="project" value="UniProtKB-KW"/>
</dbReference>
<name>A0A846MRU6_9BACT</name>
<dbReference type="SMART" id="SM01011">
    <property type="entry name" value="AMP_N"/>
    <property type="match status" value="1"/>
</dbReference>
<reference evidence="11 12" key="1">
    <citation type="submission" date="2020-03" db="EMBL/GenBank/DDBJ databases">
        <title>Genomic Encyclopedia of Type Strains, Phase IV (KMG-IV): sequencing the most valuable type-strain genomes for metagenomic binning, comparative biology and taxonomic classification.</title>
        <authorList>
            <person name="Goeker M."/>
        </authorList>
    </citation>
    <scope>NUCLEOTIDE SEQUENCE [LARGE SCALE GENOMIC DNA]</scope>
    <source>
        <strain evidence="11 12">DSM 5718</strain>
    </source>
</reference>
<evidence type="ECO:0000256" key="9">
    <source>
        <dbReference type="ARBA" id="ARBA00023211"/>
    </source>
</evidence>
<dbReference type="RefSeq" id="WP_166919417.1">
    <property type="nucleotide sequence ID" value="NZ_JAASRN010000002.1"/>
</dbReference>
<evidence type="ECO:0000256" key="3">
    <source>
        <dbReference type="ARBA" id="ARBA00008766"/>
    </source>
</evidence>
<dbReference type="PANTHER" id="PTHR43226">
    <property type="entry name" value="XAA-PRO AMINOPEPTIDASE 3"/>
    <property type="match status" value="1"/>
</dbReference>
<evidence type="ECO:0000256" key="2">
    <source>
        <dbReference type="ARBA" id="ARBA00001936"/>
    </source>
</evidence>
<dbReference type="PANTHER" id="PTHR43226:SF4">
    <property type="entry name" value="XAA-PRO AMINOPEPTIDASE 3"/>
    <property type="match status" value="1"/>
</dbReference>
<evidence type="ECO:0000256" key="7">
    <source>
        <dbReference type="ARBA" id="ARBA00022801"/>
    </source>
</evidence>
<dbReference type="GO" id="GO:0070006">
    <property type="term" value="F:metalloaminopeptidase activity"/>
    <property type="evidence" value="ECO:0007669"/>
    <property type="project" value="InterPro"/>
</dbReference>
<dbReference type="Gene3D" id="3.40.350.10">
    <property type="entry name" value="Creatinase/prolidase N-terminal domain"/>
    <property type="match status" value="1"/>
</dbReference>
<keyword evidence="12" id="KW-1185">Reference proteome</keyword>
<organism evidence="11 12">
    <name type="scientific">Thermonema lapsum</name>
    <dbReference type="NCBI Taxonomy" id="28195"/>
    <lineage>
        <taxon>Bacteria</taxon>
        <taxon>Pseudomonadati</taxon>
        <taxon>Bacteroidota</taxon>
        <taxon>Cytophagia</taxon>
        <taxon>Cytophagales</taxon>
        <taxon>Thermonemataceae</taxon>
        <taxon>Thermonema</taxon>
    </lineage>
</organism>
<comment type="cofactor">
    <cofactor evidence="2">
        <name>Mn(2+)</name>
        <dbReference type="ChEBI" id="CHEBI:29035"/>
    </cofactor>
</comment>
<dbReference type="CDD" id="cd01087">
    <property type="entry name" value="Prolidase"/>
    <property type="match status" value="1"/>
</dbReference>
<keyword evidence="6" id="KW-0479">Metal-binding</keyword>
<dbReference type="GO" id="GO:0030145">
    <property type="term" value="F:manganese ion binding"/>
    <property type="evidence" value="ECO:0007669"/>
    <property type="project" value="InterPro"/>
</dbReference>
<dbReference type="AlphaFoldDB" id="A0A846MRU6"/>
<dbReference type="SUPFAM" id="SSF55920">
    <property type="entry name" value="Creatinase/aminopeptidase"/>
    <property type="match status" value="1"/>
</dbReference>
<dbReference type="EC" id="3.4.11.9" evidence="4"/>
<comment type="similarity">
    <text evidence="3">Belongs to the peptidase M24B family.</text>
</comment>
<dbReference type="Proteomes" id="UP000537126">
    <property type="component" value="Unassembled WGS sequence"/>
</dbReference>
<dbReference type="InterPro" id="IPR052433">
    <property type="entry name" value="X-Pro_dipept-like"/>
</dbReference>
<dbReference type="InterPro" id="IPR000994">
    <property type="entry name" value="Pept_M24"/>
</dbReference>
<keyword evidence="5" id="KW-0645">Protease</keyword>
<feature type="domain" description="Aminopeptidase P N-terminal" evidence="10">
    <location>
        <begin position="6"/>
        <end position="142"/>
    </location>
</feature>
<evidence type="ECO:0000256" key="8">
    <source>
        <dbReference type="ARBA" id="ARBA00023049"/>
    </source>
</evidence>
<evidence type="ECO:0000259" key="10">
    <source>
        <dbReference type="SMART" id="SM01011"/>
    </source>
</evidence>
<dbReference type="PRINTS" id="PR00599">
    <property type="entry name" value="MAPEPTIDASE"/>
</dbReference>
<sequence length="433" mass="49708">MKYERIDKRLFIENRRRLAERLLPNSIAVFNSNDIMPTSADGTMPFKQNADLFYLTGVDQEETILLLYPDAKEAKYREILFVRETNEHIAIWEGHKLTKEEATEVSGIRTVLWTSEFEKVFNTLMGDAEHLYLNTNEHPRAEVVVETRDARFIKWCQARYPLHSYRRLAPIMRDLRAVKSDIEIALIQKACKITEAGFRRVLRFVKPGVKEYEIEAEYAHEFLRHGSRGFAYTPIIASGANACVLHYIANDQVCQDGDLLLMDVGAEYANYASDMTRTIPVNGRFTPRQRQVYDAVLRVMRGAMDMLRPGNTLDEYHAAVGELMTKELVDLGLLTMDEVKNQNPEFPAYKKYFMHGTSHHLGLDVHDVGDKYRKFEPGMVFTCEPGIYIREEGLGIRLENDVVITENGLLDLMADIPLEAEEIEEIMNASVKA</sequence>
<dbReference type="EMBL" id="JAASRN010000002">
    <property type="protein sequence ID" value="NIK74082.1"/>
    <property type="molecule type" value="Genomic_DNA"/>
</dbReference>
<evidence type="ECO:0000256" key="4">
    <source>
        <dbReference type="ARBA" id="ARBA00012574"/>
    </source>
</evidence>
<dbReference type="InterPro" id="IPR036005">
    <property type="entry name" value="Creatinase/aminopeptidase-like"/>
</dbReference>
<keyword evidence="7 11" id="KW-0378">Hydrolase</keyword>
<dbReference type="Pfam" id="PF00557">
    <property type="entry name" value="Peptidase_M24"/>
    <property type="match status" value="1"/>
</dbReference>
<dbReference type="InterPro" id="IPR007865">
    <property type="entry name" value="Aminopep_P_N"/>
</dbReference>
<evidence type="ECO:0000256" key="5">
    <source>
        <dbReference type="ARBA" id="ARBA00022670"/>
    </source>
</evidence>
<comment type="catalytic activity">
    <reaction evidence="1">
        <text>Release of any N-terminal amino acid, including proline, that is linked to proline, even from a dipeptide or tripeptide.</text>
        <dbReference type="EC" id="3.4.11.9"/>
    </reaction>
</comment>
<gene>
    <name evidence="11" type="ORF">FHS56_001595</name>
</gene>
<evidence type="ECO:0000256" key="1">
    <source>
        <dbReference type="ARBA" id="ARBA00001424"/>
    </source>
</evidence>
<keyword evidence="11" id="KW-0031">Aminopeptidase</keyword>
<dbReference type="InterPro" id="IPR001131">
    <property type="entry name" value="Peptidase_M24B_aminopep-P_CS"/>
</dbReference>
<dbReference type="Gene3D" id="3.90.230.10">
    <property type="entry name" value="Creatinase/methionine aminopeptidase superfamily"/>
    <property type="match status" value="1"/>
</dbReference>
<dbReference type="Pfam" id="PF05195">
    <property type="entry name" value="AMP_N"/>
    <property type="match status" value="1"/>
</dbReference>
<proteinExistence type="inferred from homology"/>
<dbReference type="InterPro" id="IPR001714">
    <property type="entry name" value="Pept_M24_MAP"/>
</dbReference>
<protein>
    <recommendedName>
        <fullName evidence="4">Xaa-Pro aminopeptidase</fullName>
        <ecNumber evidence="4">3.4.11.9</ecNumber>
    </recommendedName>
</protein>
<dbReference type="PROSITE" id="PS00491">
    <property type="entry name" value="PROLINE_PEPTIDASE"/>
    <property type="match status" value="1"/>
</dbReference>
<keyword evidence="8" id="KW-0482">Metalloprotease</keyword>
<evidence type="ECO:0000313" key="11">
    <source>
        <dbReference type="EMBL" id="NIK74082.1"/>
    </source>
</evidence>
<evidence type="ECO:0000256" key="6">
    <source>
        <dbReference type="ARBA" id="ARBA00022723"/>
    </source>
</evidence>
<keyword evidence="9" id="KW-0464">Manganese</keyword>